<feature type="compositionally biased region" description="Basic and acidic residues" evidence="1">
    <location>
        <begin position="8"/>
        <end position="19"/>
    </location>
</feature>
<dbReference type="PATRIC" id="fig|287.1485.peg.256"/>
<feature type="region of interest" description="Disordered" evidence="1">
    <location>
        <begin position="1"/>
        <end position="29"/>
    </location>
</feature>
<name>A6N5H4_PSEAI</name>
<reference evidence="2" key="1">
    <citation type="journal article" date="2008" name="J. Bacteriol.">
        <title>Hybrid pathogenicity island PAGI-5 contributes to the highly virulent phenotype of a Pseudomonas aeruginosa isolate in mammals.</title>
        <authorList>
            <person name="Battle S.E."/>
            <person name="Meyer F."/>
            <person name="Rello J."/>
            <person name="Kung V.L."/>
            <person name="Hauser A.R."/>
        </authorList>
    </citation>
    <scope>NUCLEOTIDE SEQUENCE</scope>
    <source>
        <strain evidence="2">PSE9</strain>
    </source>
</reference>
<protein>
    <submittedName>
        <fullName evidence="2">Uncharacterized protein</fullName>
    </submittedName>
</protein>
<dbReference type="EMBL" id="EF611301">
    <property type="protein sequence ID" value="ABR13420.1"/>
    <property type="molecule type" value="Genomic_DNA"/>
</dbReference>
<evidence type="ECO:0000313" key="2">
    <source>
        <dbReference type="EMBL" id="ABR13420.1"/>
    </source>
</evidence>
<proteinExistence type="predicted"/>
<sequence length="29" mass="3226">MGSLMVLEQEHQATHGEGKRRGRNTSTTL</sequence>
<dbReference type="AlphaFoldDB" id="A6N5H4"/>
<organism evidence="2">
    <name type="scientific">Pseudomonas aeruginosa</name>
    <dbReference type="NCBI Taxonomy" id="287"/>
    <lineage>
        <taxon>Bacteria</taxon>
        <taxon>Pseudomonadati</taxon>
        <taxon>Pseudomonadota</taxon>
        <taxon>Gammaproteobacteria</taxon>
        <taxon>Pseudomonadales</taxon>
        <taxon>Pseudomonadaceae</taxon>
        <taxon>Pseudomonas</taxon>
    </lineage>
</organism>
<evidence type="ECO:0000256" key="1">
    <source>
        <dbReference type="SAM" id="MobiDB-lite"/>
    </source>
</evidence>
<accession>A6N5H4</accession>